<dbReference type="InterPro" id="IPR054289">
    <property type="entry name" value="DUF7025"/>
</dbReference>
<feature type="coiled-coil region" evidence="1">
    <location>
        <begin position="124"/>
        <end position="158"/>
    </location>
</feature>
<accession>A0A6A6CQX4</accession>
<dbReference type="RefSeq" id="XP_033668765.1">
    <property type="nucleotide sequence ID" value="XM_033806148.1"/>
</dbReference>
<dbReference type="CDD" id="cd19481">
    <property type="entry name" value="RecA-like_protease"/>
    <property type="match status" value="1"/>
</dbReference>
<dbReference type="Pfam" id="PF00004">
    <property type="entry name" value="AAA"/>
    <property type="match status" value="1"/>
</dbReference>
<evidence type="ECO:0000259" key="2">
    <source>
        <dbReference type="SMART" id="SM00382"/>
    </source>
</evidence>
<proteinExistence type="predicted"/>
<dbReference type="SMART" id="SM00382">
    <property type="entry name" value="AAA"/>
    <property type="match status" value="1"/>
</dbReference>
<sequence>MTAKVNGVTPNEQSSLVKPLYGIPNDRGGTTWQDECPSYLQRPVEQPGYAIITRYQGKRSEDKTNDFKLYLSSISIQSPSLKQLIRDVLGNYPGENLDAEDLSFDSPFHPFFHQWAGLLAAKDAVEKGREREEVEALMEILREEFEEALRDARNLTRNGNITFRLLWTLFPPGCPVLGEVNGVKHCFLVEGYKYLWAEQPPALSVGILHLDFDGERCGWQKTSSFIPSFAGSTKIAGLAVKPLQFCEGAFDTLDALSKRGEAAVELLRQAPVYRQYDGRVALHISGDYDFEQVENFVEERVMIEPKVHSQQASRYSPRVFTIPHKLEFLLSRDAETNVAKSRTSQHAVALLDNLNGHPVLGNREAKLRRPSSTIVEQPLLKAHSWTADLLGIRPEAFCRSVVRGYLLGSKSWAEFEVDNILPIDWNDKAFDSLVIPPARKRLLEALVRQQKGLKKSMDDVVRGKGQGLIMLLAGPPGTGKTLTAESISDHLRLPLYAISASELGDNAANIEQSFSQVLRLAASWEAVLLLDEADAFLEKRASQDTPGARERNKRVAAFLRILEYYRGILIFTTNRAVNFDDAFYSRIHLTLTFKPLDQTSREDIWRNFLHGSDVSESDISKFASEQLNGRQIKNIVKMARLLAEDSDGSTVGAEHVRDVLSVAREDFEIR</sequence>
<dbReference type="EMBL" id="ML993592">
    <property type="protein sequence ID" value="KAF2167876.1"/>
    <property type="molecule type" value="Genomic_DNA"/>
</dbReference>
<dbReference type="PANTHER" id="PTHR46411">
    <property type="entry name" value="FAMILY ATPASE, PUTATIVE-RELATED"/>
    <property type="match status" value="1"/>
</dbReference>
<feature type="domain" description="AAA+ ATPase" evidence="2">
    <location>
        <begin position="466"/>
        <end position="593"/>
    </location>
</feature>
<dbReference type="GeneID" id="54559420"/>
<dbReference type="SUPFAM" id="SSF52540">
    <property type="entry name" value="P-loop containing nucleoside triphosphate hydrolases"/>
    <property type="match status" value="1"/>
</dbReference>
<dbReference type="GO" id="GO:0016887">
    <property type="term" value="F:ATP hydrolysis activity"/>
    <property type="evidence" value="ECO:0007669"/>
    <property type="project" value="InterPro"/>
</dbReference>
<dbReference type="OrthoDB" id="10042665at2759"/>
<dbReference type="Pfam" id="PF22942">
    <property type="entry name" value="DUF7025"/>
    <property type="match status" value="1"/>
</dbReference>
<dbReference type="AlphaFoldDB" id="A0A6A6CQX4"/>
<dbReference type="Proteomes" id="UP000799537">
    <property type="component" value="Unassembled WGS sequence"/>
</dbReference>
<organism evidence="3 4">
    <name type="scientific">Zasmidium cellare ATCC 36951</name>
    <dbReference type="NCBI Taxonomy" id="1080233"/>
    <lineage>
        <taxon>Eukaryota</taxon>
        <taxon>Fungi</taxon>
        <taxon>Dikarya</taxon>
        <taxon>Ascomycota</taxon>
        <taxon>Pezizomycotina</taxon>
        <taxon>Dothideomycetes</taxon>
        <taxon>Dothideomycetidae</taxon>
        <taxon>Mycosphaerellales</taxon>
        <taxon>Mycosphaerellaceae</taxon>
        <taxon>Zasmidium</taxon>
    </lineage>
</organism>
<dbReference type="GO" id="GO:0005524">
    <property type="term" value="F:ATP binding"/>
    <property type="evidence" value="ECO:0007669"/>
    <property type="project" value="InterPro"/>
</dbReference>
<dbReference type="PANTHER" id="PTHR46411:SF3">
    <property type="entry name" value="AAA+ ATPASE DOMAIN-CONTAINING PROTEIN"/>
    <property type="match status" value="1"/>
</dbReference>
<dbReference type="Gene3D" id="3.40.50.300">
    <property type="entry name" value="P-loop containing nucleotide triphosphate hydrolases"/>
    <property type="match status" value="1"/>
</dbReference>
<reference evidence="3" key="1">
    <citation type="journal article" date="2020" name="Stud. Mycol.">
        <title>101 Dothideomycetes genomes: a test case for predicting lifestyles and emergence of pathogens.</title>
        <authorList>
            <person name="Haridas S."/>
            <person name="Albert R."/>
            <person name="Binder M."/>
            <person name="Bloem J."/>
            <person name="Labutti K."/>
            <person name="Salamov A."/>
            <person name="Andreopoulos B."/>
            <person name="Baker S."/>
            <person name="Barry K."/>
            <person name="Bills G."/>
            <person name="Bluhm B."/>
            <person name="Cannon C."/>
            <person name="Castanera R."/>
            <person name="Culley D."/>
            <person name="Daum C."/>
            <person name="Ezra D."/>
            <person name="Gonzalez J."/>
            <person name="Henrissat B."/>
            <person name="Kuo A."/>
            <person name="Liang C."/>
            <person name="Lipzen A."/>
            <person name="Lutzoni F."/>
            <person name="Magnuson J."/>
            <person name="Mondo S."/>
            <person name="Nolan M."/>
            <person name="Ohm R."/>
            <person name="Pangilinan J."/>
            <person name="Park H.-J."/>
            <person name="Ramirez L."/>
            <person name="Alfaro M."/>
            <person name="Sun H."/>
            <person name="Tritt A."/>
            <person name="Yoshinaga Y."/>
            <person name="Zwiers L.-H."/>
            <person name="Turgeon B."/>
            <person name="Goodwin S."/>
            <person name="Spatafora J."/>
            <person name="Crous P."/>
            <person name="Grigoriev I."/>
        </authorList>
    </citation>
    <scope>NUCLEOTIDE SEQUENCE</scope>
    <source>
        <strain evidence="3">ATCC 36951</strain>
    </source>
</reference>
<name>A0A6A6CQX4_ZASCE</name>
<evidence type="ECO:0000313" key="4">
    <source>
        <dbReference type="Proteomes" id="UP000799537"/>
    </source>
</evidence>
<dbReference type="InterPro" id="IPR027417">
    <property type="entry name" value="P-loop_NTPase"/>
</dbReference>
<gene>
    <name evidence="3" type="ORF">M409DRAFT_22024</name>
</gene>
<dbReference type="InterPro" id="IPR003959">
    <property type="entry name" value="ATPase_AAA_core"/>
</dbReference>
<evidence type="ECO:0000313" key="3">
    <source>
        <dbReference type="EMBL" id="KAF2167876.1"/>
    </source>
</evidence>
<keyword evidence="4" id="KW-1185">Reference proteome</keyword>
<keyword evidence="1" id="KW-0175">Coiled coil</keyword>
<dbReference type="InterPro" id="IPR003593">
    <property type="entry name" value="AAA+_ATPase"/>
</dbReference>
<evidence type="ECO:0000256" key="1">
    <source>
        <dbReference type="SAM" id="Coils"/>
    </source>
</evidence>
<protein>
    <recommendedName>
        <fullName evidence="2">AAA+ ATPase domain-containing protein</fullName>
    </recommendedName>
</protein>